<protein>
    <submittedName>
        <fullName evidence="1">Uncharacterized protein</fullName>
    </submittedName>
</protein>
<dbReference type="STRING" id="234267.Acid_1663"/>
<reference evidence="1" key="1">
    <citation type="submission" date="2006-10" db="EMBL/GenBank/DDBJ databases">
        <title>Complete sequence of Solibacter usitatus Ellin6076.</title>
        <authorList>
            <consortium name="US DOE Joint Genome Institute"/>
            <person name="Copeland A."/>
            <person name="Lucas S."/>
            <person name="Lapidus A."/>
            <person name="Barry K."/>
            <person name="Detter J.C."/>
            <person name="Glavina del Rio T."/>
            <person name="Hammon N."/>
            <person name="Israni S."/>
            <person name="Dalin E."/>
            <person name="Tice H."/>
            <person name="Pitluck S."/>
            <person name="Thompson L.S."/>
            <person name="Brettin T."/>
            <person name="Bruce D."/>
            <person name="Han C."/>
            <person name="Tapia R."/>
            <person name="Gilna P."/>
            <person name="Schmutz J."/>
            <person name="Larimer F."/>
            <person name="Land M."/>
            <person name="Hauser L."/>
            <person name="Kyrpides N."/>
            <person name="Mikhailova N."/>
            <person name="Janssen P.H."/>
            <person name="Kuske C.R."/>
            <person name="Richardson P."/>
        </authorList>
    </citation>
    <scope>NUCLEOTIDE SEQUENCE</scope>
    <source>
        <strain evidence="1">Ellin6076</strain>
    </source>
</reference>
<name>Q028A4_SOLUE</name>
<proteinExistence type="predicted"/>
<dbReference type="HOGENOM" id="CLU_2358207_0_0_0"/>
<dbReference type="EMBL" id="CP000473">
    <property type="protein sequence ID" value="ABJ82653.1"/>
    <property type="molecule type" value="Genomic_DNA"/>
</dbReference>
<dbReference type="KEGG" id="sus:Acid_1663"/>
<gene>
    <name evidence="1" type="ordered locus">Acid_1663</name>
</gene>
<dbReference type="AlphaFoldDB" id="Q028A4"/>
<organism evidence="1">
    <name type="scientific">Solibacter usitatus (strain Ellin6076)</name>
    <dbReference type="NCBI Taxonomy" id="234267"/>
    <lineage>
        <taxon>Bacteria</taxon>
        <taxon>Pseudomonadati</taxon>
        <taxon>Acidobacteriota</taxon>
        <taxon>Terriglobia</taxon>
        <taxon>Bryobacterales</taxon>
        <taxon>Solibacteraceae</taxon>
        <taxon>Candidatus Solibacter</taxon>
    </lineage>
</organism>
<sequence>MYRYRRGPALVLWNRRFRGLSDKLQDSSHLLTRDPIFLDQFIDAHVLEVFENHRNRRASAAEYPSAATPSRDALHSGALRPIEIHDLRSYSENTLP</sequence>
<accession>Q028A4</accession>
<dbReference type="InParanoid" id="Q028A4"/>
<evidence type="ECO:0000313" key="1">
    <source>
        <dbReference type="EMBL" id="ABJ82653.1"/>
    </source>
</evidence>